<keyword evidence="4" id="KW-0576">Peroxisome</keyword>
<comment type="subcellular location">
    <subcellularLocation>
        <location evidence="1">Peroxisome</location>
    </subcellularLocation>
</comment>
<evidence type="ECO:0000259" key="5">
    <source>
        <dbReference type="Pfam" id="PF00501"/>
    </source>
</evidence>
<evidence type="ECO:0008006" key="9">
    <source>
        <dbReference type="Google" id="ProtNLM"/>
    </source>
</evidence>
<dbReference type="AlphaFoldDB" id="A0AAV2NAB2"/>
<feature type="domain" description="AMP-binding enzyme C-terminal" evidence="6">
    <location>
        <begin position="471"/>
        <end position="548"/>
    </location>
</feature>
<proteinExistence type="inferred from homology"/>
<dbReference type="Proteomes" id="UP001497644">
    <property type="component" value="Chromosome 12"/>
</dbReference>
<dbReference type="InterPro" id="IPR045851">
    <property type="entry name" value="AMP-bd_C_sf"/>
</dbReference>
<evidence type="ECO:0000313" key="7">
    <source>
        <dbReference type="EMBL" id="CAL1677053.1"/>
    </source>
</evidence>
<dbReference type="Pfam" id="PF00501">
    <property type="entry name" value="AMP-binding"/>
    <property type="match status" value="1"/>
</dbReference>
<evidence type="ECO:0000256" key="4">
    <source>
        <dbReference type="ARBA" id="ARBA00023140"/>
    </source>
</evidence>
<dbReference type="GO" id="GO:0016405">
    <property type="term" value="F:CoA-ligase activity"/>
    <property type="evidence" value="ECO:0007669"/>
    <property type="project" value="TreeGrafter"/>
</dbReference>
<keyword evidence="8" id="KW-1185">Reference proteome</keyword>
<dbReference type="InterPro" id="IPR042099">
    <property type="entry name" value="ANL_N_sf"/>
</dbReference>
<dbReference type="GO" id="GO:0005777">
    <property type="term" value="C:peroxisome"/>
    <property type="evidence" value="ECO:0007669"/>
    <property type="project" value="UniProtKB-SubCell"/>
</dbReference>
<dbReference type="InterPro" id="IPR025110">
    <property type="entry name" value="AMP-bd_C"/>
</dbReference>
<sequence>MPLYMQTGNKQDLFWKEDEVPFKKRNNILVGASEPIDYMSLGNLILKAFKYKPKFIGQIDAETGEEVTFQQMREKSVKLALWLQKLGIKQNDVITICTNNQMQVSSPLLASIYLNAVVNIWDTKYLADPIRFLYFLLENHPDIIFVDDENFMRVRVMLRCTRIHYGITDLPRIISLGNKTQKNDASLDSILDSEFDQFEVDKFTCTKNIANSTAIVIFSSNTTNFPGDARISYEAFLSPSNEQTPIMKSNDVGLWYGSINWTHNLLLTIRAIFWYVTAIKLSRDCTEENLSQIVEKYKVTWVFLESNICNKLSNTDVLKKYDVSSLKQVLFGDTTIRREVHEGLIQSLPNVSIIQVYGLSETGVIAYQRNTGKIGSSGYVSKNVQLMFVDLKTRKPVGSNTCGEIWCQTPSSIVLSDRIKMIESEYDRKRTSEGWYYTGDVGYFDEDGDIFVIGKSREIIKYRDFIIPSTKIEEVLLRHPAVSKAAVVAVTDIIDGNHPKAFVIKEPGGKVTKKELMKFVEDNMDSSCILRGGLHFLNAEMPYLPNGKVDRLLLLNMPREAE</sequence>
<keyword evidence="3" id="KW-0436">Ligase</keyword>
<dbReference type="SUPFAM" id="SSF56801">
    <property type="entry name" value="Acetyl-CoA synthetase-like"/>
    <property type="match status" value="1"/>
</dbReference>
<dbReference type="PANTHER" id="PTHR24096:SF149">
    <property type="entry name" value="AMP-BINDING DOMAIN-CONTAINING PROTEIN-RELATED"/>
    <property type="match status" value="1"/>
</dbReference>
<dbReference type="InterPro" id="IPR000873">
    <property type="entry name" value="AMP-dep_synth/lig_dom"/>
</dbReference>
<evidence type="ECO:0000256" key="2">
    <source>
        <dbReference type="ARBA" id="ARBA00006432"/>
    </source>
</evidence>
<evidence type="ECO:0000256" key="3">
    <source>
        <dbReference type="ARBA" id="ARBA00022598"/>
    </source>
</evidence>
<organism evidence="7 8">
    <name type="scientific">Lasius platythorax</name>
    <dbReference type="NCBI Taxonomy" id="488582"/>
    <lineage>
        <taxon>Eukaryota</taxon>
        <taxon>Metazoa</taxon>
        <taxon>Ecdysozoa</taxon>
        <taxon>Arthropoda</taxon>
        <taxon>Hexapoda</taxon>
        <taxon>Insecta</taxon>
        <taxon>Pterygota</taxon>
        <taxon>Neoptera</taxon>
        <taxon>Endopterygota</taxon>
        <taxon>Hymenoptera</taxon>
        <taxon>Apocrita</taxon>
        <taxon>Aculeata</taxon>
        <taxon>Formicoidea</taxon>
        <taxon>Formicidae</taxon>
        <taxon>Formicinae</taxon>
        <taxon>Lasius</taxon>
        <taxon>Lasius</taxon>
    </lineage>
</organism>
<dbReference type="Pfam" id="PF13193">
    <property type="entry name" value="AMP-binding_C"/>
    <property type="match status" value="1"/>
</dbReference>
<gene>
    <name evidence="7" type="ORF">LPLAT_LOCUS3125</name>
</gene>
<feature type="domain" description="AMP-dependent synthetase/ligase" evidence="5">
    <location>
        <begin position="60"/>
        <end position="411"/>
    </location>
</feature>
<dbReference type="Gene3D" id="3.30.300.30">
    <property type="match status" value="1"/>
</dbReference>
<dbReference type="Gene3D" id="3.40.50.12780">
    <property type="entry name" value="N-terminal domain of ligase-like"/>
    <property type="match status" value="1"/>
</dbReference>
<protein>
    <recommendedName>
        <fullName evidence="9">Luciferin 4-monooxygenase</fullName>
    </recommendedName>
</protein>
<accession>A0AAV2NAB2</accession>
<evidence type="ECO:0000259" key="6">
    <source>
        <dbReference type="Pfam" id="PF13193"/>
    </source>
</evidence>
<comment type="similarity">
    <text evidence="2">Belongs to the ATP-dependent AMP-binding enzyme family.</text>
</comment>
<reference evidence="7" key="1">
    <citation type="submission" date="2024-04" db="EMBL/GenBank/DDBJ databases">
        <authorList>
            <consortium name="Molecular Ecology Group"/>
        </authorList>
    </citation>
    <scope>NUCLEOTIDE SEQUENCE</scope>
</reference>
<evidence type="ECO:0000313" key="8">
    <source>
        <dbReference type="Proteomes" id="UP001497644"/>
    </source>
</evidence>
<dbReference type="PANTHER" id="PTHR24096">
    <property type="entry name" value="LONG-CHAIN-FATTY-ACID--COA LIGASE"/>
    <property type="match status" value="1"/>
</dbReference>
<evidence type="ECO:0000256" key="1">
    <source>
        <dbReference type="ARBA" id="ARBA00004275"/>
    </source>
</evidence>
<name>A0AAV2NAB2_9HYME</name>
<dbReference type="EMBL" id="OZ034835">
    <property type="protein sequence ID" value="CAL1677053.1"/>
    <property type="molecule type" value="Genomic_DNA"/>
</dbReference>